<dbReference type="RefSeq" id="WP_309795383.1">
    <property type="nucleotide sequence ID" value="NZ_BAAAHY010000006.1"/>
</dbReference>
<dbReference type="EMBL" id="JAVDQF010000001">
    <property type="protein sequence ID" value="MDR6268007.1"/>
    <property type="molecule type" value="Genomic_DNA"/>
</dbReference>
<dbReference type="Gene3D" id="3.40.50.1110">
    <property type="entry name" value="SGNH hydrolase"/>
    <property type="match status" value="1"/>
</dbReference>
<dbReference type="Pfam" id="PF13472">
    <property type="entry name" value="Lipase_GDSL_2"/>
    <property type="match status" value="1"/>
</dbReference>
<evidence type="ECO:0000313" key="2">
    <source>
        <dbReference type="EMBL" id="MDR6268007.1"/>
    </source>
</evidence>
<feature type="domain" description="SGNH hydrolase-type esterase" evidence="1">
    <location>
        <begin position="171"/>
        <end position="364"/>
    </location>
</feature>
<comment type="caution">
    <text evidence="2">The sequence shown here is derived from an EMBL/GenBank/DDBJ whole genome shotgun (WGS) entry which is preliminary data.</text>
</comment>
<dbReference type="InterPro" id="IPR013830">
    <property type="entry name" value="SGNH_hydro"/>
</dbReference>
<evidence type="ECO:0000313" key="3">
    <source>
        <dbReference type="Proteomes" id="UP001185069"/>
    </source>
</evidence>
<evidence type="ECO:0000259" key="1">
    <source>
        <dbReference type="Pfam" id="PF13472"/>
    </source>
</evidence>
<name>A0ABU1J9C9_9MICC</name>
<dbReference type="InterPro" id="IPR036514">
    <property type="entry name" value="SGNH_hydro_sf"/>
</dbReference>
<dbReference type="Proteomes" id="UP001185069">
    <property type="component" value="Unassembled WGS sequence"/>
</dbReference>
<proteinExistence type="predicted"/>
<accession>A0ABU1J9C9</accession>
<sequence length="382" mass="41215">MMIRTEQLGELIQGAEEIEPTAKGLRPHRLPAWVRAQFPDPQLLLVEAQPSGVRLAMNTEARAIELKIHSTRVGYLGMERARGAVDVLVDGGFHDRGILEAGDLIEVDLENGSSGFRPGASQLIRFETLPEGRKQVEIWLPHNESVELIELLADAPLARTADHRPVWLHHGSSISHGSNAAGPSEIWPAIAAHAGGVALHNLGFGGSALLDPFMARVMRDRPADLISLKLGINVVNLDGMRLRTFGPAVHGFLDTVRDGHPETPLLLISSVLCPIHEDTPGPGAFDPRSLGTGTVSFIATGDPAEVAYGKLNLKVIRRELAAIVEQRADPNLHYLDGTVLYGEADSAAHPLPDALHPDTRTHRIIGERFADFAFGPGGPFKA</sequence>
<keyword evidence="3" id="KW-1185">Reference proteome</keyword>
<dbReference type="Gene3D" id="2.60.120.260">
    <property type="entry name" value="Galactose-binding domain-like"/>
    <property type="match status" value="1"/>
</dbReference>
<reference evidence="2 3" key="1">
    <citation type="submission" date="2023-07" db="EMBL/GenBank/DDBJ databases">
        <title>Sequencing the genomes of 1000 actinobacteria strains.</title>
        <authorList>
            <person name="Klenk H.-P."/>
        </authorList>
    </citation>
    <scope>NUCLEOTIDE SEQUENCE [LARGE SCALE GENOMIC DNA]</scope>
    <source>
        <strain evidence="2 3">DSM 14555</strain>
    </source>
</reference>
<organism evidence="2 3">
    <name type="scientific">Arthrobacter russicus</name>
    <dbReference type="NCBI Taxonomy" id="172040"/>
    <lineage>
        <taxon>Bacteria</taxon>
        <taxon>Bacillati</taxon>
        <taxon>Actinomycetota</taxon>
        <taxon>Actinomycetes</taxon>
        <taxon>Micrococcales</taxon>
        <taxon>Micrococcaceae</taxon>
        <taxon>Arthrobacter</taxon>
    </lineage>
</organism>
<gene>
    <name evidence="2" type="ORF">JOE69_000245</name>
</gene>
<dbReference type="SUPFAM" id="SSF52266">
    <property type="entry name" value="SGNH hydrolase"/>
    <property type="match status" value="1"/>
</dbReference>
<protein>
    <recommendedName>
        <fullName evidence="1">SGNH hydrolase-type esterase domain-containing protein</fullName>
    </recommendedName>
</protein>